<dbReference type="OrthoDB" id="4021459at2759"/>
<evidence type="ECO:0000256" key="1">
    <source>
        <dbReference type="SAM" id="MobiDB-lite"/>
    </source>
</evidence>
<feature type="compositionally biased region" description="Acidic residues" evidence="1">
    <location>
        <begin position="662"/>
        <end position="673"/>
    </location>
</feature>
<dbReference type="KEGG" id="lel:PVL30_005606"/>
<sequence>MGDFLHNNWNAIQNAARKDGDSVEMQEQEKQQEQEQEHVNNKTDTSVLRQLIETENSTVSTETNNTILTRADFPQRPKNVKGQPYKKALYNYNAISGTRSMRLPLRFSLSRRFYYFLQLQKYLKENNLRNSNQVEQDQESELDKRNITYKEKQQLLKKIGKSFSKVDYNTQMSLWLKYENNILFGYDLDKEYNLVTVDQKMGYGTVNFFPFGDKDPELREAMARKGARLSKDLGMKIIINEFTGKVSVLGMTKAHLWNYFLGREFSKVRPKLQIITSEDQKVDLFYGQVLREIEIQWREMSKTDYSKLEKEYMQLLELQKDIYGGHIVDIEFKQRAIGRNPAYDIRYIRGEVECWDGHLIPSGTRTSHRVPEVSFLRFVRNQTVGNYTIIGELNRDHVWNYFVYKSSKQHQKEIFEFQKEWKCMNETQKQQIESEYRELLLSGYDIFMGKKVTHEQKLQLAKSFTKEMKKEYLVEVWGQWVITNRHSRKPLIPPLSTLLDVSLGRTKLVESVLEVHAYNCFLAKRIDEMKKEKVNVELKISVEMGKAIEHLQAEWIAKSPHEKEDIRQEYLRLVESGKDYLYGEIVPIMEKNEHLYKIRELTGTGSNVVFLVKEPALSGVKEKPSISVGAKDNRTNAVLGTEVEQKGEYRERGAVVEVEAEAEAEAESESESESELKSGSETEAKRYYQFARRNYDNEADIDLIEQEWNEMSQEEKDEVQESYELMKVAGKHLVEGEMVDIN</sequence>
<dbReference type="Proteomes" id="UP000001996">
    <property type="component" value="Unassembled WGS sequence"/>
</dbReference>
<name>A5E5J6_LODEL</name>
<reference evidence="2 3" key="1">
    <citation type="journal article" date="2009" name="Nature">
        <title>Evolution of pathogenicity and sexual reproduction in eight Candida genomes.</title>
        <authorList>
            <person name="Butler G."/>
            <person name="Rasmussen M.D."/>
            <person name="Lin M.F."/>
            <person name="Santos M.A."/>
            <person name="Sakthikumar S."/>
            <person name="Munro C.A."/>
            <person name="Rheinbay E."/>
            <person name="Grabherr M."/>
            <person name="Forche A."/>
            <person name="Reedy J.L."/>
            <person name="Agrafioti I."/>
            <person name="Arnaud M.B."/>
            <person name="Bates S."/>
            <person name="Brown A.J."/>
            <person name="Brunke S."/>
            <person name="Costanzo M.C."/>
            <person name="Fitzpatrick D.A."/>
            <person name="de Groot P.W."/>
            <person name="Harris D."/>
            <person name="Hoyer L.L."/>
            <person name="Hube B."/>
            <person name="Klis F.M."/>
            <person name="Kodira C."/>
            <person name="Lennard N."/>
            <person name="Logue M.E."/>
            <person name="Martin R."/>
            <person name="Neiman A.M."/>
            <person name="Nikolaou E."/>
            <person name="Quail M.A."/>
            <person name="Quinn J."/>
            <person name="Santos M.C."/>
            <person name="Schmitzberger F.F."/>
            <person name="Sherlock G."/>
            <person name="Shah P."/>
            <person name="Silverstein K.A."/>
            <person name="Skrzypek M.S."/>
            <person name="Soll D."/>
            <person name="Staggs R."/>
            <person name="Stansfield I."/>
            <person name="Stumpf M.P."/>
            <person name="Sudbery P.E."/>
            <person name="Srikantha T."/>
            <person name="Zeng Q."/>
            <person name="Berman J."/>
            <person name="Berriman M."/>
            <person name="Heitman J."/>
            <person name="Gow N.A."/>
            <person name="Lorenz M.C."/>
            <person name="Birren B.W."/>
            <person name="Kellis M."/>
            <person name="Cuomo C.A."/>
        </authorList>
    </citation>
    <scope>NUCLEOTIDE SEQUENCE [LARGE SCALE GENOMIC DNA]</scope>
    <source>
        <strain evidence="3">ATCC 11503 / BCRC 21390 / CBS 2605 / JCM 1781 / NBRC 1676 / NRRL YB-4239</strain>
    </source>
</reference>
<feature type="region of interest" description="Disordered" evidence="1">
    <location>
        <begin position="662"/>
        <end position="681"/>
    </location>
</feature>
<protein>
    <submittedName>
        <fullName evidence="2">Uncharacterized protein</fullName>
    </submittedName>
</protein>
<dbReference type="GeneID" id="5231157"/>
<dbReference type="AlphaFoldDB" id="A5E5J6"/>
<evidence type="ECO:0000313" key="2">
    <source>
        <dbReference type="EMBL" id="EDK46704.1"/>
    </source>
</evidence>
<proteinExistence type="predicted"/>
<dbReference type="EMBL" id="CH981530">
    <property type="protein sequence ID" value="EDK46704.1"/>
    <property type="molecule type" value="Genomic_DNA"/>
</dbReference>
<organism evidence="2 3">
    <name type="scientific">Lodderomyces elongisporus (strain ATCC 11503 / CBS 2605 / JCM 1781 / NBRC 1676 / NRRL YB-4239)</name>
    <name type="common">Yeast</name>
    <name type="synonym">Saccharomyces elongisporus</name>
    <dbReference type="NCBI Taxonomy" id="379508"/>
    <lineage>
        <taxon>Eukaryota</taxon>
        <taxon>Fungi</taxon>
        <taxon>Dikarya</taxon>
        <taxon>Ascomycota</taxon>
        <taxon>Saccharomycotina</taxon>
        <taxon>Pichiomycetes</taxon>
        <taxon>Debaryomycetaceae</taxon>
        <taxon>Candida/Lodderomyces clade</taxon>
        <taxon>Lodderomyces</taxon>
    </lineage>
</organism>
<gene>
    <name evidence="2" type="ORF">LELG_04885</name>
</gene>
<keyword evidence="3" id="KW-1185">Reference proteome</keyword>
<accession>A5E5J6</accession>
<dbReference type="InParanoid" id="A5E5J6"/>
<evidence type="ECO:0000313" key="3">
    <source>
        <dbReference type="Proteomes" id="UP000001996"/>
    </source>
</evidence>
<dbReference type="HOGENOM" id="CLU_374302_0_0_1"/>
<dbReference type="OMA" id="IAKSPHE"/>
<feature type="region of interest" description="Disordered" evidence="1">
    <location>
        <begin position="18"/>
        <end position="43"/>
    </location>
</feature>
<dbReference type="eggNOG" id="ENOG502RQK6">
    <property type="taxonomic scope" value="Eukaryota"/>
</dbReference>
<feature type="compositionally biased region" description="Basic and acidic residues" evidence="1">
    <location>
        <begin position="18"/>
        <end position="41"/>
    </location>
</feature>